<dbReference type="KEGG" id="cter:A606_09260"/>
<evidence type="ECO:0000313" key="5">
    <source>
        <dbReference type="EMBL" id="AGP31493.1"/>
    </source>
</evidence>
<evidence type="ECO:0000256" key="1">
    <source>
        <dbReference type="ARBA" id="ARBA00023016"/>
    </source>
</evidence>
<gene>
    <name evidence="5" type="ORF">A606_09260</name>
</gene>
<dbReference type="eggNOG" id="COG0693">
    <property type="taxonomic scope" value="Bacteria"/>
</dbReference>
<dbReference type="GO" id="GO:0005737">
    <property type="term" value="C:cytoplasm"/>
    <property type="evidence" value="ECO:0007669"/>
    <property type="project" value="TreeGrafter"/>
</dbReference>
<dbReference type="Pfam" id="PF01965">
    <property type="entry name" value="DJ-1_PfpI"/>
    <property type="match status" value="1"/>
</dbReference>
<dbReference type="RefSeq" id="WP_020441849.1">
    <property type="nucleotide sequence ID" value="NC_021663.1"/>
</dbReference>
<comment type="similarity">
    <text evidence="3">Belongs to the peptidase C56 family. HSP31-like subfamily.</text>
</comment>
<evidence type="ECO:0000256" key="3">
    <source>
        <dbReference type="ARBA" id="ARBA00038493"/>
    </source>
</evidence>
<dbReference type="HOGENOM" id="CLU_070319_0_2_11"/>
<accession>S4XLN6</accession>
<feature type="domain" description="DJ-1/PfpI" evidence="4">
    <location>
        <begin position="28"/>
        <end position="230"/>
    </location>
</feature>
<keyword evidence="6" id="KW-1185">Reference proteome</keyword>
<dbReference type="PATRIC" id="fig|1200352.3.peg.1882"/>
<dbReference type="InterPro" id="IPR029062">
    <property type="entry name" value="Class_I_gatase-like"/>
</dbReference>
<dbReference type="CDD" id="cd03141">
    <property type="entry name" value="GATase1_Hsp31_like"/>
    <property type="match status" value="1"/>
</dbReference>
<evidence type="ECO:0000259" key="4">
    <source>
        <dbReference type="Pfam" id="PF01965"/>
    </source>
</evidence>
<evidence type="ECO:0000256" key="2">
    <source>
        <dbReference type="ARBA" id="ARBA00023239"/>
    </source>
</evidence>
<dbReference type="STRING" id="1200352.A606_09260"/>
<dbReference type="PANTHER" id="PTHR48094:SF11">
    <property type="entry name" value="GLUTATHIONE-INDEPENDENT GLYOXALASE HSP31-RELATED"/>
    <property type="match status" value="1"/>
</dbReference>
<sequence>MPTVLMVVTGARHWTLTDGTQHPTGFWAEEFLVPYGIFVRAGFEVTVATPGAVVPVVDNLSLGLTGGILPTTARKFRNQLSELAPVLDNPVDLYGVDLQRYDLVFYPGGHGPMEDFAVDRVSGQMLIDRLASGRPLALLCHAPAALLATVDNDGSTPFAGRHLTGLSNREELVNSFAKKAPWLLEDRLTAIGMRYDKAFLPFRPHVIRDGNLFTGQNPQSSRKLAETLVAELSRS</sequence>
<protein>
    <recommendedName>
        <fullName evidence="4">DJ-1/PfpI domain-containing protein</fullName>
    </recommendedName>
</protein>
<keyword evidence="1" id="KW-0346">Stress response</keyword>
<dbReference type="GO" id="GO:0019243">
    <property type="term" value="P:methylglyoxal catabolic process to D-lactate via S-lactoyl-glutathione"/>
    <property type="evidence" value="ECO:0007669"/>
    <property type="project" value="TreeGrafter"/>
</dbReference>
<dbReference type="InterPro" id="IPR050325">
    <property type="entry name" value="Prot/Nucl_acid_deglycase"/>
</dbReference>
<reference evidence="5 6" key="1">
    <citation type="submission" date="2012-06" db="EMBL/GenBank/DDBJ databases">
        <title>Complete genome sequence of Corynebacterium terpenotabidum Y-11 (=DSM 44721).</title>
        <authorList>
            <person name="Ruckert C."/>
            <person name="Albersmeier A."/>
            <person name="Al-Dilaimi A."/>
            <person name="Szczepanowski R."/>
            <person name="Kalinowski J."/>
        </authorList>
    </citation>
    <scope>NUCLEOTIDE SEQUENCE [LARGE SCALE GENOMIC DNA]</scope>
    <source>
        <strain evidence="5 6">Y-11</strain>
    </source>
</reference>
<dbReference type="EMBL" id="CP003696">
    <property type="protein sequence ID" value="AGP31493.1"/>
    <property type="molecule type" value="Genomic_DNA"/>
</dbReference>
<dbReference type="GO" id="GO:0019172">
    <property type="term" value="F:glyoxalase III activity"/>
    <property type="evidence" value="ECO:0007669"/>
    <property type="project" value="TreeGrafter"/>
</dbReference>
<proteinExistence type="inferred from homology"/>
<dbReference type="Proteomes" id="UP000014809">
    <property type="component" value="Chromosome"/>
</dbReference>
<dbReference type="SUPFAM" id="SSF52317">
    <property type="entry name" value="Class I glutamine amidotransferase-like"/>
    <property type="match status" value="1"/>
</dbReference>
<dbReference type="PANTHER" id="PTHR48094">
    <property type="entry name" value="PROTEIN/NUCLEIC ACID DEGLYCASE DJ-1-RELATED"/>
    <property type="match status" value="1"/>
</dbReference>
<dbReference type="InterPro" id="IPR002818">
    <property type="entry name" value="DJ-1/PfpI"/>
</dbReference>
<name>S4XLN6_9CORY</name>
<dbReference type="OrthoDB" id="9792284at2"/>
<organism evidence="5 6">
    <name type="scientific">Corynebacterium terpenotabidum Y-11</name>
    <dbReference type="NCBI Taxonomy" id="1200352"/>
    <lineage>
        <taxon>Bacteria</taxon>
        <taxon>Bacillati</taxon>
        <taxon>Actinomycetota</taxon>
        <taxon>Actinomycetes</taxon>
        <taxon>Mycobacteriales</taxon>
        <taxon>Corynebacteriaceae</taxon>
        <taxon>Corynebacterium</taxon>
    </lineage>
</organism>
<evidence type="ECO:0000313" key="6">
    <source>
        <dbReference type="Proteomes" id="UP000014809"/>
    </source>
</evidence>
<keyword evidence="2" id="KW-0456">Lyase</keyword>
<dbReference type="Gene3D" id="3.40.50.880">
    <property type="match status" value="1"/>
</dbReference>
<dbReference type="AlphaFoldDB" id="S4XLN6"/>